<feature type="compositionally biased region" description="Basic and acidic residues" evidence="1">
    <location>
        <begin position="473"/>
        <end position="485"/>
    </location>
</feature>
<feature type="region of interest" description="Disordered" evidence="1">
    <location>
        <begin position="433"/>
        <end position="500"/>
    </location>
</feature>
<feature type="compositionally biased region" description="Low complexity" evidence="1">
    <location>
        <begin position="385"/>
        <end position="395"/>
    </location>
</feature>
<feature type="compositionally biased region" description="Acidic residues" evidence="1">
    <location>
        <begin position="293"/>
        <end position="306"/>
    </location>
</feature>
<feature type="compositionally biased region" description="Basic residues" evidence="1">
    <location>
        <begin position="491"/>
        <end position="500"/>
    </location>
</feature>
<comment type="caution">
    <text evidence="2">The sequence shown here is derived from an EMBL/GenBank/DDBJ whole genome shotgun (WGS) entry which is preliminary data.</text>
</comment>
<accession>A0AAD7N4K5</accession>
<dbReference type="Proteomes" id="UP001215598">
    <property type="component" value="Unassembled WGS sequence"/>
</dbReference>
<gene>
    <name evidence="2" type="ORF">B0H16DRAFT_1462824</name>
</gene>
<sequence>MTKEWIRKQMTSSVYADTARAPSYWNGYVSKVQQELKEEDPHANLDNARAEIARRMEEAGCDTFKDFLSESEKKDLRKEMEDDRGKKHVGVRKTNLANTSDVQWNCEKIRVMILVVEFLWRYEVYCSMRDDSKQYGLQFMLTSSSKEHNCPPAGDSEADRGRPEFVIHQLPSTNSSPLTPFPELITGRKDVKIFYKHYDYGIRYRLGVKLQMHWRKMTSAERSKHVAAMDEAGDCHLRVPKTSRGAHPAKSKETVDLSEDEDEEDVEDEGGDAAGDEGKEDVEGKGKDSVSDAGEDDDDKNEEAEELAAAAKKTSAAAAKKTAAAKACKACAGSPKTKATRKATSARPAPKTKAGAKSKRAAAKAKDAATKAKHTASKAKRSAPKAKVSAPKATAGPPPPRPKPRPLVKMPATKVVEKENATPTMNELMGVFDANAGETQLGKRKRPAEDEEGGRELVDGAAADVLATRRGRRTETSEAREKREIVMAQLGKRKRQKKAE</sequence>
<reference evidence="2" key="1">
    <citation type="submission" date="2023-03" db="EMBL/GenBank/DDBJ databases">
        <title>Massive genome expansion in bonnet fungi (Mycena s.s.) driven by repeated elements and novel gene families across ecological guilds.</title>
        <authorList>
            <consortium name="Lawrence Berkeley National Laboratory"/>
            <person name="Harder C.B."/>
            <person name="Miyauchi S."/>
            <person name="Viragh M."/>
            <person name="Kuo A."/>
            <person name="Thoen E."/>
            <person name="Andreopoulos B."/>
            <person name="Lu D."/>
            <person name="Skrede I."/>
            <person name="Drula E."/>
            <person name="Henrissat B."/>
            <person name="Morin E."/>
            <person name="Kohler A."/>
            <person name="Barry K."/>
            <person name="LaButti K."/>
            <person name="Morin E."/>
            <person name="Salamov A."/>
            <person name="Lipzen A."/>
            <person name="Mereny Z."/>
            <person name="Hegedus B."/>
            <person name="Baldrian P."/>
            <person name="Stursova M."/>
            <person name="Weitz H."/>
            <person name="Taylor A."/>
            <person name="Grigoriev I.V."/>
            <person name="Nagy L.G."/>
            <person name="Martin F."/>
            <person name="Kauserud H."/>
        </authorList>
    </citation>
    <scope>NUCLEOTIDE SEQUENCE</scope>
    <source>
        <strain evidence="2">CBHHK182m</strain>
    </source>
</reference>
<feature type="compositionally biased region" description="Low complexity" evidence="1">
    <location>
        <begin position="308"/>
        <end position="332"/>
    </location>
</feature>
<dbReference type="AlphaFoldDB" id="A0AAD7N4K5"/>
<feature type="compositionally biased region" description="Basic residues" evidence="1">
    <location>
        <begin position="371"/>
        <end position="384"/>
    </location>
</feature>
<feature type="compositionally biased region" description="Acidic residues" evidence="1">
    <location>
        <begin position="256"/>
        <end position="280"/>
    </location>
</feature>
<evidence type="ECO:0000313" key="3">
    <source>
        <dbReference type="Proteomes" id="UP001215598"/>
    </source>
</evidence>
<dbReference type="EMBL" id="JARKIB010000083">
    <property type="protein sequence ID" value="KAJ7745308.1"/>
    <property type="molecule type" value="Genomic_DNA"/>
</dbReference>
<feature type="compositionally biased region" description="Basic residues" evidence="1">
    <location>
        <begin position="354"/>
        <end position="363"/>
    </location>
</feature>
<organism evidence="2 3">
    <name type="scientific">Mycena metata</name>
    <dbReference type="NCBI Taxonomy" id="1033252"/>
    <lineage>
        <taxon>Eukaryota</taxon>
        <taxon>Fungi</taxon>
        <taxon>Dikarya</taxon>
        <taxon>Basidiomycota</taxon>
        <taxon>Agaricomycotina</taxon>
        <taxon>Agaricomycetes</taxon>
        <taxon>Agaricomycetidae</taxon>
        <taxon>Agaricales</taxon>
        <taxon>Marasmiineae</taxon>
        <taxon>Mycenaceae</taxon>
        <taxon>Mycena</taxon>
    </lineage>
</organism>
<name>A0AAD7N4K5_9AGAR</name>
<protein>
    <submittedName>
        <fullName evidence="2">Uncharacterized protein</fullName>
    </submittedName>
</protein>
<keyword evidence="3" id="KW-1185">Reference proteome</keyword>
<evidence type="ECO:0000256" key="1">
    <source>
        <dbReference type="SAM" id="MobiDB-lite"/>
    </source>
</evidence>
<feature type="compositionally biased region" description="Basic and acidic residues" evidence="1">
    <location>
        <begin position="281"/>
        <end position="290"/>
    </location>
</feature>
<feature type="region of interest" description="Disordered" evidence="1">
    <location>
        <begin position="238"/>
        <end position="408"/>
    </location>
</feature>
<evidence type="ECO:0000313" key="2">
    <source>
        <dbReference type="EMBL" id="KAJ7745308.1"/>
    </source>
</evidence>
<proteinExistence type="predicted"/>